<evidence type="ECO:0000256" key="1">
    <source>
        <dbReference type="SAM" id="Phobius"/>
    </source>
</evidence>
<dbReference type="GO" id="GO:0016020">
    <property type="term" value="C:membrane"/>
    <property type="evidence" value="ECO:0007669"/>
    <property type="project" value="TreeGrafter"/>
</dbReference>
<evidence type="ECO:0000259" key="2">
    <source>
        <dbReference type="Pfam" id="PF00561"/>
    </source>
</evidence>
<keyword evidence="1" id="KW-0472">Membrane</keyword>
<reference evidence="3 4" key="1">
    <citation type="journal article" date="2018" name="Mol. Biol. Evol.">
        <title>Broad Genomic Sampling Reveals a Smut Pathogenic Ancestry of the Fungal Clade Ustilaginomycotina.</title>
        <authorList>
            <person name="Kijpornyongpan T."/>
            <person name="Mondo S.J."/>
            <person name="Barry K."/>
            <person name="Sandor L."/>
            <person name="Lee J."/>
            <person name="Lipzen A."/>
            <person name="Pangilinan J."/>
            <person name="LaButti K."/>
            <person name="Hainaut M."/>
            <person name="Henrissat B."/>
            <person name="Grigoriev I.V."/>
            <person name="Spatafora J.W."/>
            <person name="Aime M.C."/>
        </authorList>
    </citation>
    <scope>NUCLEOTIDE SEQUENCE [LARGE SCALE GENOMIC DNA]</scope>
    <source>
        <strain evidence="3 4">MCA 4186</strain>
    </source>
</reference>
<keyword evidence="1" id="KW-0812">Transmembrane</keyword>
<dbReference type="SUPFAM" id="SSF53474">
    <property type="entry name" value="alpha/beta-Hydrolases"/>
    <property type="match status" value="1"/>
</dbReference>
<dbReference type="GO" id="GO:0008474">
    <property type="term" value="F:palmitoyl-(protein) hydrolase activity"/>
    <property type="evidence" value="ECO:0007669"/>
    <property type="project" value="TreeGrafter"/>
</dbReference>
<dbReference type="STRING" id="58919.A0A316Z2V8"/>
<proteinExistence type="predicted"/>
<dbReference type="PANTHER" id="PTHR12277">
    <property type="entry name" value="ALPHA/BETA HYDROLASE DOMAIN-CONTAINING PROTEIN"/>
    <property type="match status" value="1"/>
</dbReference>
<dbReference type="Gene3D" id="3.40.50.1820">
    <property type="entry name" value="alpha/beta hydrolase"/>
    <property type="match status" value="1"/>
</dbReference>
<dbReference type="InterPro" id="IPR000073">
    <property type="entry name" value="AB_hydrolase_1"/>
</dbReference>
<evidence type="ECO:0000313" key="3">
    <source>
        <dbReference type="EMBL" id="PWN94505.1"/>
    </source>
</evidence>
<feature type="domain" description="AB hydrolase-1" evidence="2">
    <location>
        <begin position="86"/>
        <end position="183"/>
    </location>
</feature>
<dbReference type="Pfam" id="PF00561">
    <property type="entry name" value="Abhydrolase_1"/>
    <property type="match status" value="1"/>
</dbReference>
<feature type="transmembrane region" description="Helical" evidence="1">
    <location>
        <begin position="17"/>
        <end position="38"/>
    </location>
</feature>
<dbReference type="PANTHER" id="PTHR12277:SF81">
    <property type="entry name" value="PROTEIN ABHD13"/>
    <property type="match status" value="1"/>
</dbReference>
<keyword evidence="3" id="KW-0378">Hydrolase</keyword>
<evidence type="ECO:0000313" key="4">
    <source>
        <dbReference type="Proteomes" id="UP000245946"/>
    </source>
</evidence>
<organism evidence="3 4">
    <name type="scientific">Tilletiopsis washingtonensis</name>
    <dbReference type="NCBI Taxonomy" id="58919"/>
    <lineage>
        <taxon>Eukaryota</taxon>
        <taxon>Fungi</taxon>
        <taxon>Dikarya</taxon>
        <taxon>Basidiomycota</taxon>
        <taxon>Ustilaginomycotina</taxon>
        <taxon>Exobasidiomycetes</taxon>
        <taxon>Entylomatales</taxon>
        <taxon>Entylomatales incertae sedis</taxon>
        <taxon>Tilletiopsis</taxon>
    </lineage>
</organism>
<dbReference type="AlphaFoldDB" id="A0A316Z2V8"/>
<dbReference type="EMBL" id="KZ819312">
    <property type="protein sequence ID" value="PWN94505.1"/>
    <property type="molecule type" value="Genomic_DNA"/>
</dbReference>
<gene>
    <name evidence="3" type="ORF">FA09DRAFT_195464</name>
</gene>
<dbReference type="InterPro" id="IPR029058">
    <property type="entry name" value="AB_hydrolase_fold"/>
</dbReference>
<name>A0A316Z2V8_9BASI</name>
<protein>
    <submittedName>
        <fullName evidence="3">Alpha/beta-hydrolase</fullName>
    </submittedName>
</protein>
<dbReference type="GeneID" id="37266955"/>
<keyword evidence="4" id="KW-1185">Reference proteome</keyword>
<keyword evidence="1" id="KW-1133">Transmembrane helix</keyword>
<sequence length="215" mass="23300">MGYLPSLSTCLKYGSTLFLSGFFLTAGLLYTYQCALIYPSSFPAGSRSDVATPDEYDLPYEALELHTPDGETLRAYMIPREEQGRPTVLFLHANAGNMGHRLPLAQVFYKKYACNIFMLSYRGYGLSTGVPNEKGIRIDAQTALDWLLNDARTKATRIVAYGQSIGGAVAVDLASRNGKSVSGARRESGESVCSKWRGKIARGKGNAGHARAGPS</sequence>
<accession>A0A316Z2V8</accession>
<dbReference type="Proteomes" id="UP000245946">
    <property type="component" value="Unassembled WGS sequence"/>
</dbReference>
<dbReference type="RefSeq" id="XP_025594784.1">
    <property type="nucleotide sequence ID" value="XM_025739409.1"/>
</dbReference>
<dbReference type="OrthoDB" id="10249433at2759"/>